<dbReference type="InterPro" id="IPR020094">
    <property type="entry name" value="TruA/RsuA/RluB/E/F_N"/>
</dbReference>
<sequence length="276" mass="29864">MRAYRVAYDGRRFHGFQRQPDVATVSDTLLAALSDLDVLDAGSDAPPNYAAAGRTDAGVSALAQTVAFDAPDWLTPRAFDSELPPDVRVWAVADAPADFHATHDATRREYVYHLHAPAETVDDERATAALDALRGEHDFHNLTPDDDGTVRGLDGEIDRDGEYLVVRVQADGFARQLVRRLVALLDEIARGERDLGAVDRVLAAEPLPGPAGVPAAPAEPLVLADVTYPNLAFERDPEAAASTREIFRERRVRHATRARVAEDLIAGVGGTTEEDG</sequence>
<keyword evidence="10" id="KW-1185">Reference proteome</keyword>
<feature type="binding site" evidence="4 6">
    <location>
        <position position="110"/>
    </location>
    <ligand>
        <name>substrate</name>
    </ligand>
</feature>
<dbReference type="Gene3D" id="3.30.70.580">
    <property type="entry name" value="Pseudouridine synthase I, catalytic domain, N-terminal subdomain"/>
    <property type="match status" value="1"/>
</dbReference>
<dbReference type="GO" id="GO:0003723">
    <property type="term" value="F:RNA binding"/>
    <property type="evidence" value="ECO:0007669"/>
    <property type="project" value="InterPro"/>
</dbReference>
<dbReference type="STRING" id="660518.SAMN05216218_106179"/>
<dbReference type="GO" id="GO:0031119">
    <property type="term" value="P:tRNA pseudouridine synthesis"/>
    <property type="evidence" value="ECO:0007669"/>
    <property type="project" value="UniProtKB-UniRule"/>
</dbReference>
<dbReference type="Gene3D" id="3.30.70.660">
    <property type="entry name" value="Pseudouridine synthase I, catalytic domain, C-terminal subdomain"/>
    <property type="match status" value="1"/>
</dbReference>
<dbReference type="AlphaFoldDB" id="A0A1G7L6K5"/>
<evidence type="ECO:0000256" key="2">
    <source>
        <dbReference type="ARBA" id="ARBA00022694"/>
    </source>
</evidence>
<evidence type="ECO:0000259" key="8">
    <source>
        <dbReference type="Pfam" id="PF01416"/>
    </source>
</evidence>
<dbReference type="InterPro" id="IPR020095">
    <property type="entry name" value="PsdUridine_synth_TruA_C"/>
</dbReference>
<dbReference type="EMBL" id="FNBK01000006">
    <property type="protein sequence ID" value="SDF44964.1"/>
    <property type="molecule type" value="Genomic_DNA"/>
</dbReference>
<dbReference type="Pfam" id="PF01416">
    <property type="entry name" value="PseudoU_synth_1"/>
    <property type="match status" value="1"/>
</dbReference>
<keyword evidence="3 4" id="KW-0413">Isomerase</keyword>
<evidence type="ECO:0000256" key="7">
    <source>
        <dbReference type="RuleBase" id="RU003792"/>
    </source>
</evidence>
<dbReference type="PIRSF" id="PIRSF001430">
    <property type="entry name" value="tRNA_psdUrid_synth"/>
    <property type="match status" value="1"/>
</dbReference>
<dbReference type="InterPro" id="IPR001406">
    <property type="entry name" value="PsdUridine_synth_TruA"/>
</dbReference>
<dbReference type="NCBIfam" id="NF000622">
    <property type="entry name" value="PRK00021.3-3"/>
    <property type="match status" value="1"/>
</dbReference>
<dbReference type="HAMAP" id="MF_00171">
    <property type="entry name" value="TruA"/>
    <property type="match status" value="1"/>
</dbReference>
<name>A0A1G7L6K5_9EURY</name>
<dbReference type="GO" id="GO:0160147">
    <property type="term" value="F:tRNA pseudouridine(38-40) synthase activity"/>
    <property type="evidence" value="ECO:0007669"/>
    <property type="project" value="UniProtKB-EC"/>
</dbReference>
<comment type="catalytic activity">
    <reaction evidence="4 7">
        <text>uridine(38/39/40) in tRNA = pseudouridine(38/39/40) in tRNA</text>
        <dbReference type="Rhea" id="RHEA:22376"/>
        <dbReference type="Rhea" id="RHEA-COMP:10085"/>
        <dbReference type="Rhea" id="RHEA-COMP:10087"/>
        <dbReference type="ChEBI" id="CHEBI:65314"/>
        <dbReference type="ChEBI" id="CHEBI:65315"/>
        <dbReference type="EC" id="5.4.99.12"/>
    </reaction>
</comment>
<evidence type="ECO:0000256" key="1">
    <source>
        <dbReference type="ARBA" id="ARBA00009375"/>
    </source>
</evidence>
<evidence type="ECO:0000256" key="5">
    <source>
        <dbReference type="PIRSR" id="PIRSR001430-1"/>
    </source>
</evidence>
<dbReference type="InterPro" id="IPR020103">
    <property type="entry name" value="PsdUridine_synth_cat_dom_sf"/>
</dbReference>
<reference evidence="10" key="1">
    <citation type="submission" date="2016-10" db="EMBL/GenBank/DDBJ databases">
        <authorList>
            <person name="Varghese N."/>
            <person name="Submissions S."/>
        </authorList>
    </citation>
    <scope>NUCLEOTIDE SEQUENCE [LARGE SCALE GENOMIC DNA]</scope>
    <source>
        <strain evidence="10">IBRC-M 10760</strain>
    </source>
</reference>
<keyword evidence="2 4" id="KW-0819">tRNA processing</keyword>
<dbReference type="PANTHER" id="PTHR11142:SF0">
    <property type="entry name" value="TRNA PSEUDOURIDINE SYNTHASE-LIKE 1"/>
    <property type="match status" value="1"/>
</dbReference>
<evidence type="ECO:0000256" key="4">
    <source>
        <dbReference type="HAMAP-Rule" id="MF_00171"/>
    </source>
</evidence>
<comment type="function">
    <text evidence="4">Formation of pseudouridine at positions 38, 39 and 40 in the anticodon stem and loop of transfer RNAs.</text>
</comment>
<accession>A0A1G7L6K5</accession>
<feature type="active site" description="Nucleophile" evidence="4 5">
    <location>
        <position position="56"/>
    </location>
</feature>
<evidence type="ECO:0000256" key="6">
    <source>
        <dbReference type="PIRSR" id="PIRSR001430-2"/>
    </source>
</evidence>
<dbReference type="Proteomes" id="UP000199076">
    <property type="component" value="Unassembled WGS sequence"/>
</dbReference>
<organism evidence="9 10">
    <name type="scientific">Halorientalis regularis</name>
    <dbReference type="NCBI Taxonomy" id="660518"/>
    <lineage>
        <taxon>Archaea</taxon>
        <taxon>Methanobacteriati</taxon>
        <taxon>Methanobacteriota</taxon>
        <taxon>Stenosarchaea group</taxon>
        <taxon>Halobacteria</taxon>
        <taxon>Halobacteriales</taxon>
        <taxon>Haloarculaceae</taxon>
        <taxon>Halorientalis</taxon>
    </lineage>
</organism>
<dbReference type="OrthoDB" id="25720at2157"/>
<dbReference type="RefSeq" id="WP_092691210.1">
    <property type="nucleotide sequence ID" value="NZ_FNBK01000006.1"/>
</dbReference>
<proteinExistence type="inferred from homology"/>
<evidence type="ECO:0000256" key="3">
    <source>
        <dbReference type="ARBA" id="ARBA00023235"/>
    </source>
</evidence>
<dbReference type="PANTHER" id="PTHR11142">
    <property type="entry name" value="PSEUDOURIDYLATE SYNTHASE"/>
    <property type="match status" value="1"/>
</dbReference>
<dbReference type="SUPFAM" id="SSF55120">
    <property type="entry name" value="Pseudouridine synthase"/>
    <property type="match status" value="1"/>
</dbReference>
<dbReference type="EC" id="5.4.99.12" evidence="4"/>
<gene>
    <name evidence="4" type="primary">truA</name>
    <name evidence="9" type="ORF">SAMN05216218_106179</name>
</gene>
<dbReference type="InterPro" id="IPR020097">
    <property type="entry name" value="PsdUridine_synth_TruA_a/b_dom"/>
</dbReference>
<evidence type="ECO:0000313" key="9">
    <source>
        <dbReference type="EMBL" id="SDF44964.1"/>
    </source>
</evidence>
<comment type="similarity">
    <text evidence="1 4 7">Belongs to the tRNA pseudouridine synthase TruA family.</text>
</comment>
<feature type="domain" description="Pseudouridine synthase I TruA alpha/beta" evidence="8">
    <location>
        <begin position="130"/>
        <end position="229"/>
    </location>
</feature>
<evidence type="ECO:0000313" key="10">
    <source>
        <dbReference type="Proteomes" id="UP000199076"/>
    </source>
</evidence>
<protein>
    <recommendedName>
        <fullName evidence="4">tRNA pseudouridine synthase A</fullName>
        <ecNumber evidence="4">5.4.99.12</ecNumber>
    </recommendedName>
    <alternativeName>
        <fullName evidence="4">tRNA pseudouridine(38-40) synthase</fullName>
    </alternativeName>
    <alternativeName>
        <fullName evidence="4">tRNA pseudouridylate synthase I</fullName>
    </alternativeName>
    <alternativeName>
        <fullName evidence="4">tRNA-uridine isomerase I</fullName>
    </alternativeName>
</protein>
<comment type="caution">
    <text evidence="4">Lacks conserved residue(s) required for the propagation of feature annotation.</text>
</comment>